<dbReference type="PANTHER" id="PTHR23135">
    <property type="entry name" value="MUR LIGASE FAMILY MEMBER"/>
    <property type="match status" value="1"/>
</dbReference>
<evidence type="ECO:0000259" key="10">
    <source>
        <dbReference type="Pfam" id="PF02875"/>
    </source>
</evidence>
<dbReference type="PANTHER" id="PTHR23135:SF4">
    <property type="entry name" value="UDP-N-ACETYLMURAMOYL-L-ALANYL-D-GLUTAMATE--2,6-DIAMINOPIMELATE LIGASE MURE HOMOLOG, CHLOROPLASTIC"/>
    <property type="match status" value="1"/>
</dbReference>
<dbReference type="GO" id="GO:0051301">
    <property type="term" value="P:cell division"/>
    <property type="evidence" value="ECO:0007669"/>
    <property type="project" value="UniProtKB-KW"/>
</dbReference>
<comment type="subcellular location">
    <subcellularLocation>
        <location evidence="8">Cytoplasm</location>
    </subcellularLocation>
</comment>
<dbReference type="GO" id="GO:0016881">
    <property type="term" value="F:acid-amino acid ligase activity"/>
    <property type="evidence" value="ECO:0007669"/>
    <property type="project" value="InterPro"/>
</dbReference>
<name>D9QQ08_ACEAZ</name>
<evidence type="ECO:0000313" key="12">
    <source>
        <dbReference type="EMBL" id="ADL12599.1"/>
    </source>
</evidence>
<feature type="domain" description="Mur ligase central" evidence="11">
    <location>
        <begin position="91"/>
        <end position="293"/>
    </location>
</feature>
<keyword evidence="13" id="KW-1185">Reference proteome</keyword>
<evidence type="ECO:0000259" key="11">
    <source>
        <dbReference type="Pfam" id="PF08245"/>
    </source>
</evidence>
<dbReference type="InterPro" id="IPR036565">
    <property type="entry name" value="Mur-like_cat_sf"/>
</dbReference>
<comment type="similarity">
    <text evidence="2">Belongs to the MurCDEF family. MurE subfamily.</text>
</comment>
<feature type="domain" description="Mur ligase C-terminal" evidence="10">
    <location>
        <begin position="316"/>
        <end position="450"/>
    </location>
</feature>
<feature type="domain" description="Mur ligase N-terminal catalytic" evidence="9">
    <location>
        <begin position="7"/>
        <end position="79"/>
    </location>
</feature>
<dbReference type="InterPro" id="IPR005761">
    <property type="entry name" value="UDP-N-AcMur-Glu-dNH2Pim_ligase"/>
</dbReference>
<dbReference type="NCBIfam" id="TIGR01085">
    <property type="entry name" value="murE"/>
    <property type="match status" value="1"/>
</dbReference>
<sequence length="468" mass="52341">MKEYNNISGVTCDSRKVGAGDAFVAIEGFEDDGNKYIDDAVKQGAEVVYTEREIDHREVQVVKVDNARKILAQLANQVYNSPSESLELVGVTGTNGKTTTTHLIEKLFSGYGFTTGLIGTVKIKLGDKVEEADLTTPGADQICNYMDKMVDNNVDIAAMEVSSHGIKLHRVEGLDFDIVVYTNLTKDHLDLHEDFEDYLATKKELFKQAGEESTALINLDDEYADRIMSGLSAEVITYGFSDRADIQVTEASYDAGGSRFRIESSLASPQQFEIELNLLGRHNIYNALAAAAVGLIYGLSVEEIKAQLKEFNPFFRRLEVIYDDKFTIIDDCAHNPGNYRAVFETIKELDYDRLYIINAIRGNRGITVSRENAEIISKYIPDLNLSKLYITSCEKLANKYDVVSDEEREVFLSTLCDSGLEFEYFDYLHPCLNQTLKQVKSNDLIILLGAHAMDQAADLILNLINNNN</sequence>
<keyword evidence="4 8" id="KW-0133">Cell shape</keyword>
<keyword evidence="7 8" id="KW-0961">Cell wall biogenesis/degradation</keyword>
<evidence type="ECO:0000256" key="8">
    <source>
        <dbReference type="RuleBase" id="RU004135"/>
    </source>
</evidence>
<dbReference type="eggNOG" id="COG0769">
    <property type="taxonomic scope" value="Bacteria"/>
</dbReference>
<dbReference type="SUPFAM" id="SSF53244">
    <property type="entry name" value="MurD-like peptide ligases, peptide-binding domain"/>
    <property type="match status" value="1"/>
</dbReference>
<dbReference type="HOGENOM" id="CLU_022291_4_2_9"/>
<dbReference type="KEGG" id="aar:Acear_1073"/>
<dbReference type="InterPro" id="IPR000713">
    <property type="entry name" value="Mur_ligase_N"/>
</dbReference>
<evidence type="ECO:0000256" key="1">
    <source>
        <dbReference type="ARBA" id="ARBA00004752"/>
    </source>
</evidence>
<dbReference type="Gene3D" id="3.40.1190.10">
    <property type="entry name" value="Mur-like, catalytic domain"/>
    <property type="match status" value="1"/>
</dbReference>
<dbReference type="Pfam" id="PF02875">
    <property type="entry name" value="Mur_ligase_C"/>
    <property type="match status" value="1"/>
</dbReference>
<dbReference type="InterPro" id="IPR035911">
    <property type="entry name" value="MurE/MurF_N"/>
</dbReference>
<evidence type="ECO:0000256" key="7">
    <source>
        <dbReference type="ARBA" id="ARBA00023316"/>
    </source>
</evidence>
<dbReference type="InterPro" id="IPR004101">
    <property type="entry name" value="Mur_ligase_C"/>
</dbReference>
<dbReference type="AlphaFoldDB" id="D9QQ08"/>
<dbReference type="Gene3D" id="3.90.190.20">
    <property type="entry name" value="Mur ligase, C-terminal domain"/>
    <property type="match status" value="1"/>
</dbReference>
<dbReference type="UniPathway" id="UPA00219"/>
<organism evidence="12 13">
    <name type="scientific">Acetohalobium arabaticum (strain ATCC 49924 / DSM 5501 / Z-7288)</name>
    <dbReference type="NCBI Taxonomy" id="574087"/>
    <lineage>
        <taxon>Bacteria</taxon>
        <taxon>Bacillati</taxon>
        <taxon>Bacillota</taxon>
        <taxon>Clostridia</taxon>
        <taxon>Halanaerobiales</taxon>
        <taxon>Halobacteroidaceae</taxon>
        <taxon>Acetohalobium</taxon>
    </lineage>
</organism>
<dbReference type="RefSeq" id="WP_013278045.1">
    <property type="nucleotide sequence ID" value="NC_014378.1"/>
</dbReference>
<proteinExistence type="inferred from homology"/>
<accession>D9QQ08</accession>
<protein>
    <submittedName>
        <fullName evidence="12">UDP-N-acetylmuramyl-tripeptide synthetase</fullName>
    </submittedName>
</protein>
<dbReference type="GO" id="GO:0005524">
    <property type="term" value="F:ATP binding"/>
    <property type="evidence" value="ECO:0007669"/>
    <property type="project" value="InterPro"/>
</dbReference>
<dbReference type="GO" id="GO:0005737">
    <property type="term" value="C:cytoplasm"/>
    <property type="evidence" value="ECO:0007669"/>
    <property type="project" value="UniProtKB-SubCell"/>
</dbReference>
<evidence type="ECO:0000256" key="3">
    <source>
        <dbReference type="ARBA" id="ARBA00022618"/>
    </source>
</evidence>
<dbReference type="SUPFAM" id="SSF53623">
    <property type="entry name" value="MurD-like peptide ligases, catalytic domain"/>
    <property type="match status" value="1"/>
</dbReference>
<evidence type="ECO:0000313" key="13">
    <source>
        <dbReference type="Proteomes" id="UP000001661"/>
    </source>
</evidence>
<dbReference type="Pfam" id="PF01225">
    <property type="entry name" value="Mur_ligase"/>
    <property type="match status" value="1"/>
</dbReference>
<gene>
    <name evidence="12" type="ordered locus">Acear_1073</name>
</gene>
<dbReference type="GO" id="GO:0009252">
    <property type="term" value="P:peptidoglycan biosynthetic process"/>
    <property type="evidence" value="ECO:0007669"/>
    <property type="project" value="UniProtKB-UniPathway"/>
</dbReference>
<dbReference type="OrthoDB" id="1706403at2"/>
<dbReference type="Pfam" id="PF08245">
    <property type="entry name" value="Mur_ligase_M"/>
    <property type="match status" value="1"/>
</dbReference>
<dbReference type="Gene3D" id="3.40.1390.10">
    <property type="entry name" value="MurE/MurF, N-terminal domain"/>
    <property type="match status" value="1"/>
</dbReference>
<evidence type="ECO:0000256" key="5">
    <source>
        <dbReference type="ARBA" id="ARBA00022984"/>
    </source>
</evidence>
<dbReference type="InterPro" id="IPR036615">
    <property type="entry name" value="Mur_ligase_C_dom_sf"/>
</dbReference>
<evidence type="ECO:0000259" key="9">
    <source>
        <dbReference type="Pfam" id="PF01225"/>
    </source>
</evidence>
<evidence type="ECO:0000256" key="2">
    <source>
        <dbReference type="ARBA" id="ARBA00005898"/>
    </source>
</evidence>
<keyword evidence="6 8" id="KW-0131">Cell cycle</keyword>
<dbReference type="SUPFAM" id="SSF63418">
    <property type="entry name" value="MurE/MurF N-terminal domain"/>
    <property type="match status" value="1"/>
</dbReference>
<dbReference type="InterPro" id="IPR013221">
    <property type="entry name" value="Mur_ligase_cen"/>
</dbReference>
<comment type="pathway">
    <text evidence="1 8">Cell wall biogenesis; peptidoglycan biosynthesis.</text>
</comment>
<keyword evidence="5 8" id="KW-0573">Peptidoglycan synthesis</keyword>
<evidence type="ECO:0000256" key="4">
    <source>
        <dbReference type="ARBA" id="ARBA00022960"/>
    </source>
</evidence>
<keyword evidence="3 8" id="KW-0132">Cell division</keyword>
<dbReference type="GO" id="GO:0008360">
    <property type="term" value="P:regulation of cell shape"/>
    <property type="evidence" value="ECO:0007669"/>
    <property type="project" value="UniProtKB-KW"/>
</dbReference>
<dbReference type="EMBL" id="CP002105">
    <property type="protein sequence ID" value="ADL12599.1"/>
    <property type="molecule type" value="Genomic_DNA"/>
</dbReference>
<evidence type="ECO:0000256" key="6">
    <source>
        <dbReference type="ARBA" id="ARBA00023306"/>
    </source>
</evidence>
<dbReference type="STRING" id="574087.Acear_1073"/>
<dbReference type="Proteomes" id="UP000001661">
    <property type="component" value="Chromosome"/>
</dbReference>
<dbReference type="GO" id="GO:0071555">
    <property type="term" value="P:cell wall organization"/>
    <property type="evidence" value="ECO:0007669"/>
    <property type="project" value="UniProtKB-KW"/>
</dbReference>
<reference evidence="12 13" key="1">
    <citation type="journal article" date="2010" name="Stand. Genomic Sci.">
        <title>Complete genome sequence of Acetohalobium arabaticum type strain (Z-7288).</title>
        <authorList>
            <person name="Sikorski J."/>
            <person name="Lapidus A."/>
            <person name="Chertkov O."/>
            <person name="Lucas S."/>
            <person name="Copeland A."/>
            <person name="Glavina Del Rio T."/>
            <person name="Nolan M."/>
            <person name="Tice H."/>
            <person name="Cheng J.F."/>
            <person name="Han C."/>
            <person name="Brambilla E."/>
            <person name="Pitluck S."/>
            <person name="Liolios K."/>
            <person name="Ivanova N."/>
            <person name="Mavromatis K."/>
            <person name="Mikhailova N."/>
            <person name="Pati A."/>
            <person name="Bruce D."/>
            <person name="Detter C."/>
            <person name="Tapia R."/>
            <person name="Goodwin L."/>
            <person name="Chen A."/>
            <person name="Palaniappan K."/>
            <person name="Land M."/>
            <person name="Hauser L."/>
            <person name="Chang Y.J."/>
            <person name="Jeffries C.D."/>
            <person name="Rohde M."/>
            <person name="Goker M."/>
            <person name="Spring S."/>
            <person name="Woyke T."/>
            <person name="Bristow J."/>
            <person name="Eisen J.A."/>
            <person name="Markowitz V."/>
            <person name="Hugenholtz P."/>
            <person name="Kyrpides N.C."/>
            <person name="Klenk H.P."/>
        </authorList>
    </citation>
    <scope>NUCLEOTIDE SEQUENCE [LARGE SCALE GENOMIC DNA]</scope>
    <source>
        <strain evidence="13">ATCC 49924 / DSM 5501 / Z-7288</strain>
    </source>
</reference>